<proteinExistence type="predicted"/>
<evidence type="ECO:0000259" key="1">
    <source>
        <dbReference type="Pfam" id="PF13586"/>
    </source>
</evidence>
<sequence>MNGNIFMQFFCDILIPIDRPLTNFKIVSQIRMELSKSLNIRKSQEILAKNWIPYMKDLDKIFTDATCYESEVRFPTNQKLLWECVQWNYKQMESLCHLLKIKLPRTKYIDWCRRYNEYSKKRKKQFKYRVKVTRGLLKLLYKLNGELSRIENQNPFEATAKYKQQRAIIAKVYSQQAQIFKTGKSVPDRIVSISKSYIRPIVRGKEVKQVEFGAKVNKIQIDGINFIEHIQYRAFNEGTRLQSSVFCAQNLTKTKVKMLGADAIYATNKNRTFTSNHKIQTDFVRKGKAGKDEEQRKILAKEIKKERATRLEGSFGKEKEHYNLKKIKAKTQKSEMLWIFFGIHTANALEIGRRIFQKQQTLAA</sequence>
<dbReference type="AlphaFoldDB" id="B1N6L9"/>
<accession>B1N6L9</accession>
<dbReference type="EMBL" id="EF157670">
    <property type="protein sequence ID" value="ABM53565.1"/>
    <property type="molecule type" value="Genomic_DNA"/>
</dbReference>
<name>B1N6L9_9BACT</name>
<feature type="domain" description="Transposase DDE" evidence="1">
    <location>
        <begin position="261"/>
        <end position="335"/>
    </location>
</feature>
<reference evidence="2" key="1">
    <citation type="journal article" date="2008" name="FEMS Microbiol. Ecol.">
        <title>Metagenomic analysis of a freshwater toxic cyanobacteria bloom.</title>
        <authorList>
            <person name="Pope P.B."/>
            <person name="Patel B.K."/>
        </authorList>
    </citation>
    <scope>NUCLEOTIDE SEQUENCE</scope>
</reference>
<dbReference type="InterPro" id="IPR025668">
    <property type="entry name" value="Tnp_DDE_dom"/>
</dbReference>
<protein>
    <recommendedName>
        <fullName evidence="1">Transposase DDE domain-containing protein</fullName>
    </recommendedName>
</protein>
<evidence type="ECO:0000313" key="2">
    <source>
        <dbReference type="EMBL" id="ABM53565.1"/>
    </source>
</evidence>
<dbReference type="Pfam" id="PF13586">
    <property type="entry name" value="DDE_Tnp_1_2"/>
    <property type="match status" value="1"/>
</dbReference>
<organism evidence="2">
    <name type="scientific">uncultured bacterium CBNPD1 BAC clone 905</name>
    <dbReference type="NCBI Taxonomy" id="417309"/>
    <lineage>
        <taxon>Bacteria</taxon>
        <taxon>environmental samples</taxon>
    </lineage>
</organism>